<name>A0A914HF17_GLORO</name>
<proteinExistence type="predicted"/>
<dbReference type="InterPro" id="IPR055362">
    <property type="entry name" value="PTHB1_pf_dom"/>
</dbReference>
<evidence type="ECO:0000259" key="2">
    <source>
        <dbReference type="Pfam" id="PF23337"/>
    </source>
</evidence>
<reference evidence="4" key="1">
    <citation type="submission" date="2022-11" db="UniProtKB">
        <authorList>
            <consortium name="WormBaseParasite"/>
        </authorList>
    </citation>
    <scope>IDENTIFICATION</scope>
</reference>
<accession>A0A914HF17</accession>
<evidence type="ECO:0000259" key="1">
    <source>
        <dbReference type="Pfam" id="PF14727"/>
    </source>
</evidence>
<dbReference type="InterPro" id="IPR026511">
    <property type="entry name" value="PTHB1"/>
</dbReference>
<dbReference type="Proteomes" id="UP000887572">
    <property type="component" value="Unplaced"/>
</dbReference>
<dbReference type="WBParaSite" id="Gr19_v10_g1602.t1">
    <property type="protein sequence ID" value="Gr19_v10_g1602.t1"/>
    <property type="gene ID" value="Gr19_v10_g1602"/>
</dbReference>
<evidence type="ECO:0000313" key="3">
    <source>
        <dbReference type="Proteomes" id="UP000887572"/>
    </source>
</evidence>
<dbReference type="PANTHER" id="PTHR20991">
    <property type="entry name" value="PARATHYROID HORMONE-RESPONSIVE B1 GENE"/>
    <property type="match status" value="1"/>
</dbReference>
<dbReference type="GO" id="GO:0016020">
    <property type="term" value="C:membrane"/>
    <property type="evidence" value="ECO:0007669"/>
    <property type="project" value="TreeGrafter"/>
</dbReference>
<dbReference type="GO" id="GO:0034464">
    <property type="term" value="C:BBSome"/>
    <property type="evidence" value="ECO:0007669"/>
    <property type="project" value="InterPro"/>
</dbReference>
<dbReference type="Pfam" id="PF23337">
    <property type="entry name" value="PTHB1_pf"/>
    <property type="match status" value="1"/>
</dbReference>
<dbReference type="AlphaFoldDB" id="A0A914HF17"/>
<protein>
    <submittedName>
        <fullName evidence="4">Protein PTHB1</fullName>
    </submittedName>
</protein>
<keyword evidence="3" id="KW-1185">Reference proteome</keyword>
<feature type="domain" description="PTHB1 N-terminal" evidence="1">
    <location>
        <begin position="14"/>
        <end position="193"/>
    </location>
</feature>
<dbReference type="PANTHER" id="PTHR20991:SF0">
    <property type="entry name" value="PROTEIN PTHB1"/>
    <property type="match status" value="1"/>
</dbReference>
<organism evidence="3 4">
    <name type="scientific">Globodera rostochiensis</name>
    <name type="common">Golden nematode worm</name>
    <name type="synonym">Heterodera rostochiensis</name>
    <dbReference type="NCBI Taxonomy" id="31243"/>
    <lineage>
        <taxon>Eukaryota</taxon>
        <taxon>Metazoa</taxon>
        <taxon>Ecdysozoa</taxon>
        <taxon>Nematoda</taxon>
        <taxon>Chromadorea</taxon>
        <taxon>Rhabditida</taxon>
        <taxon>Tylenchina</taxon>
        <taxon>Tylenchomorpha</taxon>
        <taxon>Tylenchoidea</taxon>
        <taxon>Heteroderidae</taxon>
        <taxon>Heteroderinae</taxon>
        <taxon>Globodera</taxon>
    </lineage>
</organism>
<sequence length="761" mass="84379">MRSPIQLYGGGGVMSLFHVQEWFNVAFPSAHSLCVANLVERREQLIVGTLNGTLTVLDPGKESENRQEVANLVELHLGHPILQLLVGNFLPTAFDENVLAVLMPNSLLFLRLINTSESFACEQVFEHRIGGASAFNMCSGFFGRSVTLLLCVQNLQGVLHILEAENKVLQRLLPDILHPGPFGYSSISDSLVNADWIQPLGDIILQMIVLNISRSADEPSSPGAVQPSILVLCKRALHCFTHGGNPRFTIRLQTVALCVTVLSHWKDAHIPLCIGNGTKTVLFYSDTRLIWSGQLPFVPQHIGTCTFNDSLRSLLALLSDEGNLFIGYLGTEPSLFRMPVTESRFIDFESRKKELREFEEIIWRSGRESKDTNQQGIDVSIEVDDQSASFNAIDGVPSATLSISVNSEEEGRKSPSTVLLQTIGEGRLFLNQNILPRTAGVRPSMPNLHIVFGRNSFCQLLGPSLSLDSNRTALNISTMFPEFTENKDKTSLGLQPFFGDHNSAVSLFVSAKTNRYRIQSDSCDFLFAVLSSIVERVRRLQPEVQLRCPIPMHLFVTEIAKYIEAENQFLRLEKDACQMSVQMRQVETVFLGAAKSGDGEQSQLANIRMLLSYTYGELIESLDKMAGLRQLLSHEGRRSVRSLLNLMAALFELNELNLPFDGRILDGTDQRLNERIAQLLFPSEDELSADLNGAEIGRMLAGLLEKDCGKLGGIVEEDEDDEEGAEEEMLAEAIAKSEQSLGLADLKNGSLPARQLDEFIR</sequence>
<evidence type="ECO:0000313" key="4">
    <source>
        <dbReference type="WBParaSite" id="Gr19_v10_g1602.t1"/>
    </source>
</evidence>
<dbReference type="Pfam" id="PF14727">
    <property type="entry name" value="PHTB1_N"/>
    <property type="match status" value="1"/>
</dbReference>
<dbReference type="InterPro" id="IPR028073">
    <property type="entry name" value="PHTB1_N_dom"/>
</dbReference>
<feature type="domain" description="PTHB1 platform" evidence="2">
    <location>
        <begin position="464"/>
        <end position="539"/>
    </location>
</feature>
<dbReference type="GO" id="GO:0060271">
    <property type="term" value="P:cilium assembly"/>
    <property type="evidence" value="ECO:0007669"/>
    <property type="project" value="TreeGrafter"/>
</dbReference>